<evidence type="ECO:0000256" key="1">
    <source>
        <dbReference type="SAM" id="SignalP"/>
    </source>
</evidence>
<dbReference type="EMBL" id="ML735247">
    <property type="protein sequence ID" value="KAE8391167.1"/>
    <property type="molecule type" value="Genomic_DNA"/>
</dbReference>
<dbReference type="OrthoDB" id="3660917at2759"/>
<sequence>MHSFYLAVLGLMATSSLAAPKKAAQEGINVFDAMAKLKSGPHVYVHIADDGVARAYDENESVIDYVPLTNNQLKQLLANLPEPWKKEADHLHAVFDDIDGRQVTDKKQLLDPPAELRNPMPRQAPHLTITVEANSAVMIQLANSWAAESVIGWIWPIQEHRVFAFSEAYFLLPSHLATSIDRLKDDEPSPFPLLRHSPSNKGFTHLATDGVIRSFSSSGEVIDYKKSSPAEIIKMLEFFGKYMDPEAFEEVRKKFKGVDGRNVTDLEQLLHPEPGICPAEFNK</sequence>
<proteinExistence type="predicted"/>
<name>A0A5N7CBC4_PETAA</name>
<evidence type="ECO:0000313" key="2">
    <source>
        <dbReference type="EMBL" id="KAE8391167.1"/>
    </source>
</evidence>
<reference evidence="2" key="1">
    <citation type="submission" date="2019-04" db="EMBL/GenBank/DDBJ databases">
        <title>Friends and foes A comparative genomics studyof 23 Aspergillus species from section Flavi.</title>
        <authorList>
            <consortium name="DOE Joint Genome Institute"/>
            <person name="Kjaerbolling I."/>
            <person name="Vesth T."/>
            <person name="Frisvad J.C."/>
            <person name="Nybo J.L."/>
            <person name="Theobald S."/>
            <person name="Kildgaard S."/>
            <person name="Isbrandt T."/>
            <person name="Kuo A."/>
            <person name="Sato A."/>
            <person name="Lyhne E.K."/>
            <person name="Kogle M.E."/>
            <person name="Wiebenga A."/>
            <person name="Kun R.S."/>
            <person name="Lubbers R.J."/>
            <person name="Makela M.R."/>
            <person name="Barry K."/>
            <person name="Chovatia M."/>
            <person name="Clum A."/>
            <person name="Daum C."/>
            <person name="Haridas S."/>
            <person name="He G."/>
            <person name="LaButti K."/>
            <person name="Lipzen A."/>
            <person name="Mondo S."/>
            <person name="Riley R."/>
            <person name="Salamov A."/>
            <person name="Simmons B.A."/>
            <person name="Magnuson J.K."/>
            <person name="Henrissat B."/>
            <person name="Mortensen U.H."/>
            <person name="Larsen T.O."/>
            <person name="Devries R.P."/>
            <person name="Grigoriev I.V."/>
            <person name="Machida M."/>
            <person name="Baker S.E."/>
            <person name="Andersen M.R."/>
        </authorList>
    </citation>
    <scope>NUCLEOTIDE SEQUENCE [LARGE SCALE GENOMIC DNA]</scope>
    <source>
        <strain evidence="2">IBT 14317</strain>
    </source>
</reference>
<protein>
    <submittedName>
        <fullName evidence="2">Uncharacterized protein</fullName>
    </submittedName>
</protein>
<feature type="chain" id="PRO_5024828245" evidence="1">
    <location>
        <begin position="19"/>
        <end position="283"/>
    </location>
</feature>
<feature type="signal peptide" evidence="1">
    <location>
        <begin position="1"/>
        <end position="18"/>
    </location>
</feature>
<keyword evidence="1" id="KW-0732">Signal</keyword>
<gene>
    <name evidence="2" type="ORF">BDV23DRAFT_171767</name>
</gene>
<dbReference type="Proteomes" id="UP000326877">
    <property type="component" value="Unassembled WGS sequence"/>
</dbReference>
<organism evidence="2">
    <name type="scientific">Petromyces alliaceus</name>
    <name type="common">Aspergillus alliaceus</name>
    <dbReference type="NCBI Taxonomy" id="209559"/>
    <lineage>
        <taxon>Eukaryota</taxon>
        <taxon>Fungi</taxon>
        <taxon>Dikarya</taxon>
        <taxon>Ascomycota</taxon>
        <taxon>Pezizomycotina</taxon>
        <taxon>Eurotiomycetes</taxon>
        <taxon>Eurotiomycetidae</taxon>
        <taxon>Eurotiales</taxon>
        <taxon>Aspergillaceae</taxon>
        <taxon>Aspergillus</taxon>
        <taxon>Aspergillus subgen. Circumdati</taxon>
    </lineage>
</organism>
<accession>A0A5N7CBC4</accession>
<dbReference type="AlphaFoldDB" id="A0A5N7CBC4"/>